<dbReference type="GO" id="GO:0008168">
    <property type="term" value="F:methyltransferase activity"/>
    <property type="evidence" value="ECO:0007669"/>
    <property type="project" value="InterPro"/>
</dbReference>
<feature type="domain" description="Alkylated DNA repair protein AlkB homologue 8 N-terminal" evidence="2">
    <location>
        <begin position="28"/>
        <end position="68"/>
    </location>
</feature>
<comment type="caution">
    <text evidence="3">The sequence shown here is derived from an EMBL/GenBank/DDBJ whole genome shotgun (WGS) entry which is preliminary data.</text>
</comment>
<dbReference type="AlphaFoldDB" id="A0A5C6MJQ7"/>
<dbReference type="Pfam" id="PF09004">
    <property type="entry name" value="ALKBH8_N"/>
    <property type="match status" value="3"/>
</dbReference>
<evidence type="ECO:0000313" key="3">
    <source>
        <dbReference type="EMBL" id="TWW53647.1"/>
    </source>
</evidence>
<dbReference type="InterPro" id="IPR015095">
    <property type="entry name" value="AlkB_hom8_N"/>
</dbReference>
<feature type="transmembrane region" description="Helical" evidence="1">
    <location>
        <begin position="58"/>
        <end position="81"/>
    </location>
</feature>
<feature type="transmembrane region" description="Helical" evidence="1">
    <location>
        <begin position="358"/>
        <end position="381"/>
    </location>
</feature>
<dbReference type="Proteomes" id="UP000324091">
    <property type="component" value="Unassembled WGS sequence"/>
</dbReference>
<sequence>PVQIGTEEVEGVQTYKYLELWLDNRLDWTSNTRQLYKKTQSRMYFLRRLRSFNICRKLLWMFYQSVVASVLSYAVVCWGGNATKADLSRLEKLIRRASSVVGMKLKPLATVAERRTIDKLRSIMDNVHHPLHTVIHSQRSLISQRLRLPKPVQIGTEEVEGVQTYKYLELWLDNRLDWTSNTRQLYKKTQSRMYFLRRLRSFNICRKLLWMFYQSVVASVLSYAVVCWGGSATKADLSRLEKLIRRASSVVGMKLKPLATVAERRTIDKLRSIMDNVHHPLHTVIHSQRSLISQRLRLPKPVQIGTEEVEGVQTYKYLELWLDNRLDWTSNTRQLYKKTQSRMYFLRRLRSFNICRKLLWMFYQSVVASVLSYAVVCWGGSATKADLSRLEKLIRRASSVVGMKLKPLATVAERRTIDKLRSIMDNVHHPLHTVIHSQRSLISQRLRLPKFRTNRLGNAFIPLSHQAVQLLTGGEEGQQENWNIFINPTSSTVSDEISSGDKFHEIVEHGLLPGTWVVVIWTVPLPMTIPFAGVTLISA</sequence>
<dbReference type="GO" id="GO:0016706">
    <property type="term" value="F:2-oxoglutarate-dependent dioxygenase activity"/>
    <property type="evidence" value="ECO:0007669"/>
    <property type="project" value="InterPro"/>
</dbReference>
<evidence type="ECO:0000256" key="1">
    <source>
        <dbReference type="SAM" id="Phobius"/>
    </source>
</evidence>
<organism evidence="3 4">
    <name type="scientific">Takifugu flavidus</name>
    <name type="common">sansaifugu</name>
    <dbReference type="NCBI Taxonomy" id="433684"/>
    <lineage>
        <taxon>Eukaryota</taxon>
        <taxon>Metazoa</taxon>
        <taxon>Chordata</taxon>
        <taxon>Craniata</taxon>
        <taxon>Vertebrata</taxon>
        <taxon>Euteleostomi</taxon>
        <taxon>Actinopterygii</taxon>
        <taxon>Neopterygii</taxon>
        <taxon>Teleostei</taxon>
        <taxon>Neoteleostei</taxon>
        <taxon>Acanthomorphata</taxon>
        <taxon>Eupercaria</taxon>
        <taxon>Tetraodontiformes</taxon>
        <taxon>Tetradontoidea</taxon>
        <taxon>Tetraodontidae</taxon>
        <taxon>Takifugu</taxon>
    </lineage>
</organism>
<feature type="transmembrane region" description="Helical" evidence="1">
    <location>
        <begin position="208"/>
        <end position="229"/>
    </location>
</feature>
<dbReference type="PANTHER" id="PTHR33332">
    <property type="entry name" value="REVERSE TRANSCRIPTASE DOMAIN-CONTAINING PROTEIN"/>
    <property type="match status" value="1"/>
</dbReference>
<proteinExistence type="predicted"/>
<feature type="domain" description="Alkylated DNA repair protein AlkB homologue 8 N-terminal" evidence="2">
    <location>
        <begin position="178"/>
        <end position="218"/>
    </location>
</feature>
<gene>
    <name evidence="3" type="ORF">D4764_0222120</name>
</gene>
<dbReference type="EMBL" id="RHFK02000597">
    <property type="protein sequence ID" value="TWW53647.1"/>
    <property type="molecule type" value="Genomic_DNA"/>
</dbReference>
<keyword evidence="1" id="KW-1133">Transmembrane helix</keyword>
<evidence type="ECO:0000259" key="2">
    <source>
        <dbReference type="Pfam" id="PF09004"/>
    </source>
</evidence>
<keyword evidence="1" id="KW-0812">Transmembrane</keyword>
<keyword evidence="4" id="KW-1185">Reference proteome</keyword>
<protein>
    <recommendedName>
        <fullName evidence="2">Alkylated DNA repair protein AlkB homologue 8 N-terminal domain-containing protein</fullName>
    </recommendedName>
</protein>
<reference evidence="3 4" key="1">
    <citation type="submission" date="2019-04" db="EMBL/GenBank/DDBJ databases">
        <title>Chromosome genome assembly for Takifugu flavidus.</title>
        <authorList>
            <person name="Xiao S."/>
        </authorList>
    </citation>
    <scope>NUCLEOTIDE SEQUENCE [LARGE SCALE GENOMIC DNA]</scope>
    <source>
        <strain evidence="3">HTHZ2018</strain>
        <tissue evidence="3">Muscle</tissue>
    </source>
</reference>
<name>A0A5C6MJQ7_9TELE</name>
<evidence type="ECO:0000313" key="4">
    <source>
        <dbReference type="Proteomes" id="UP000324091"/>
    </source>
</evidence>
<feature type="non-terminal residue" evidence="3">
    <location>
        <position position="539"/>
    </location>
</feature>
<feature type="non-terminal residue" evidence="3">
    <location>
        <position position="1"/>
    </location>
</feature>
<keyword evidence="1" id="KW-0472">Membrane</keyword>
<accession>A0A5C6MJQ7</accession>
<feature type="domain" description="Alkylated DNA repair protein AlkB homologue 8 N-terminal" evidence="2">
    <location>
        <begin position="328"/>
        <end position="368"/>
    </location>
</feature>